<organism evidence="2 3">
    <name type="scientific">Suipraeoptans intestinalis</name>
    <dbReference type="NCBI Taxonomy" id="2606628"/>
    <lineage>
        <taxon>Bacteria</taxon>
        <taxon>Bacillati</taxon>
        <taxon>Bacillota</taxon>
        <taxon>Clostridia</taxon>
        <taxon>Lachnospirales</taxon>
        <taxon>Lachnospiraceae</taxon>
        <taxon>Suipraeoptans</taxon>
    </lineage>
</organism>
<dbReference type="Proteomes" id="UP000434409">
    <property type="component" value="Unassembled WGS sequence"/>
</dbReference>
<sequence length="90" mass="10232">MGKQVLTPETSIPRLILENDIDIFLIPSIWPETFSYTTEEIMQMGMPVMSFDIGAPAERIKKYEKGLIIPEISPQAVLKSVKEEPLIREV</sequence>
<accession>A0A6N7UU62</accession>
<dbReference type="EMBL" id="VULY01000043">
    <property type="protein sequence ID" value="MSR94944.1"/>
    <property type="molecule type" value="Genomic_DNA"/>
</dbReference>
<evidence type="ECO:0000313" key="3">
    <source>
        <dbReference type="Proteomes" id="UP000434409"/>
    </source>
</evidence>
<keyword evidence="2" id="KW-0808">Transferase</keyword>
<proteinExistence type="predicted"/>
<dbReference type="InterPro" id="IPR001296">
    <property type="entry name" value="Glyco_trans_1"/>
</dbReference>
<dbReference type="SUPFAM" id="SSF53756">
    <property type="entry name" value="UDP-Glycosyltransferase/glycogen phosphorylase"/>
    <property type="match status" value="1"/>
</dbReference>
<dbReference type="Gene3D" id="3.40.50.2000">
    <property type="entry name" value="Glycogen Phosphorylase B"/>
    <property type="match status" value="1"/>
</dbReference>
<dbReference type="Pfam" id="PF00534">
    <property type="entry name" value="Glycos_transf_1"/>
    <property type="match status" value="1"/>
</dbReference>
<protein>
    <submittedName>
        <fullName evidence="2">Glycosyltransferase family 4 protein</fullName>
    </submittedName>
</protein>
<evidence type="ECO:0000259" key="1">
    <source>
        <dbReference type="Pfam" id="PF00534"/>
    </source>
</evidence>
<reference evidence="2 3" key="1">
    <citation type="submission" date="2019-08" db="EMBL/GenBank/DDBJ databases">
        <title>In-depth cultivation of the pig gut microbiome towards novel bacterial diversity and tailored functional studies.</title>
        <authorList>
            <person name="Wylensek D."/>
            <person name="Hitch T.C.A."/>
            <person name="Clavel T."/>
        </authorList>
    </citation>
    <scope>NUCLEOTIDE SEQUENCE [LARGE SCALE GENOMIC DNA]</scope>
    <source>
        <strain evidence="2 3">68-1-5</strain>
    </source>
</reference>
<name>A0A6N7UU62_9FIRM</name>
<feature type="domain" description="Glycosyl transferase family 1" evidence="1">
    <location>
        <begin position="15"/>
        <end position="82"/>
    </location>
</feature>
<comment type="caution">
    <text evidence="2">The sequence shown here is derived from an EMBL/GenBank/DDBJ whole genome shotgun (WGS) entry which is preliminary data.</text>
</comment>
<keyword evidence="3" id="KW-1185">Reference proteome</keyword>
<dbReference type="AlphaFoldDB" id="A0A6N7UU62"/>
<evidence type="ECO:0000313" key="2">
    <source>
        <dbReference type="EMBL" id="MSR94944.1"/>
    </source>
</evidence>
<gene>
    <name evidence="2" type="ORF">FYJ34_12495</name>
</gene>
<dbReference type="GO" id="GO:0016757">
    <property type="term" value="F:glycosyltransferase activity"/>
    <property type="evidence" value="ECO:0007669"/>
    <property type="project" value="InterPro"/>
</dbReference>